<protein>
    <recommendedName>
        <fullName evidence="1">AsqO/PenF-like C-terminal domain-containing protein</fullName>
    </recommendedName>
</protein>
<dbReference type="InterPro" id="IPR057722">
    <property type="entry name" value="AsqO/PenF-like_C"/>
</dbReference>
<accession>A0ABR7D9C4</accession>
<name>A0ABR7D9C4_9CLOT</name>
<comment type="caution">
    <text evidence="2">The sequence shown here is derived from an EMBL/GenBank/DDBJ whole genome shotgun (WGS) entry which is preliminary data.</text>
</comment>
<reference evidence="2 3" key="1">
    <citation type="submission" date="2020-08" db="EMBL/GenBank/DDBJ databases">
        <title>Genome public.</title>
        <authorList>
            <person name="Liu C."/>
            <person name="Sun Q."/>
        </authorList>
    </citation>
    <scope>NUCLEOTIDE SEQUENCE [LARGE SCALE GENOMIC DNA]</scope>
    <source>
        <strain evidence="2 3">NSJ-6</strain>
    </source>
</reference>
<gene>
    <name evidence="2" type="ORF">H8S20_00365</name>
</gene>
<keyword evidence="3" id="KW-1185">Reference proteome</keyword>
<dbReference type="Proteomes" id="UP000596929">
    <property type="component" value="Unassembled WGS sequence"/>
</dbReference>
<sequence length="365" mass="42392">MNERVFLAKDYSYYESLGLSKEIEIWEDGLRTSGDRNSYEWWYFDAEYTNGCKFVVIFYTKDRFDVKGSGKPTATLDVTLPNGQTICRTISENTKMIDASKESCYVKIGDSFIKYENGSYHVHFKDELVQYDCVMKSDLSMYRPKTGYTFFGEDEKLYFAWLVAQPSAKVSGYVKVGGLSLELEGNGYHDHNWGNVEMNKIINHWYWCRAKVGPYTIIANDIIAEQKYDYLRSATMFIAKNDEVLLEDEEKTKIERNNTKEHDLTKKFIDNNITFICKDDNGVKYTIEFFREKDIFASSLLNVMGLSYSEILLAISEKINPTYLRCVGNVRLTVESEEGKEIFQSDALWEQMFFGNNKTAYISEK</sequence>
<dbReference type="RefSeq" id="WP_032119089.1">
    <property type="nucleotide sequence ID" value="NZ_JACOOO010000001.1"/>
</dbReference>
<dbReference type="InterPro" id="IPR023374">
    <property type="entry name" value="AttH-like_dom_sf"/>
</dbReference>
<dbReference type="Gene3D" id="2.40.370.10">
    <property type="entry name" value="AttH-like domain"/>
    <property type="match status" value="1"/>
</dbReference>
<dbReference type="EMBL" id="JACOOO010000001">
    <property type="protein sequence ID" value="MBC5627338.1"/>
    <property type="molecule type" value="Genomic_DNA"/>
</dbReference>
<evidence type="ECO:0000259" key="1">
    <source>
        <dbReference type="Pfam" id="PF25581"/>
    </source>
</evidence>
<proteinExistence type="predicted"/>
<feature type="domain" description="AsqO/PenF-like C-terminal" evidence="1">
    <location>
        <begin position="200"/>
        <end position="255"/>
    </location>
</feature>
<organism evidence="2 3">
    <name type="scientific">Clostridium hominis</name>
    <dbReference type="NCBI Taxonomy" id="2763036"/>
    <lineage>
        <taxon>Bacteria</taxon>
        <taxon>Bacillati</taxon>
        <taxon>Bacillota</taxon>
        <taxon>Clostridia</taxon>
        <taxon>Eubacteriales</taxon>
        <taxon>Clostridiaceae</taxon>
        <taxon>Clostridium</taxon>
    </lineage>
</organism>
<dbReference type="Pfam" id="PF25581">
    <property type="entry name" value="AsqO_C"/>
    <property type="match status" value="1"/>
</dbReference>
<evidence type="ECO:0000313" key="3">
    <source>
        <dbReference type="Proteomes" id="UP000596929"/>
    </source>
</evidence>
<evidence type="ECO:0000313" key="2">
    <source>
        <dbReference type="EMBL" id="MBC5627338.1"/>
    </source>
</evidence>
<dbReference type="SUPFAM" id="SSF159245">
    <property type="entry name" value="AttH-like"/>
    <property type="match status" value="1"/>
</dbReference>